<sequence>MAEPEIVTVYSSMVITNGPLVQIFLEQDGIASQIFDVAPFTGAYHELDPANAAQIWVGVQPSDAEAAKDLLAKHFDAWVEKRKKYKEEAGPAQAECDDCGKTSEFPASDRGTVQDCPHCGSFLDVPGDDDEIYDWAEAESLPSEEDLEEPPEDDVW</sequence>
<name>A0A518E0I4_9BACT</name>
<reference evidence="2 3" key="1">
    <citation type="submission" date="2019-02" db="EMBL/GenBank/DDBJ databases">
        <title>Deep-cultivation of Planctomycetes and their phenomic and genomic characterization uncovers novel biology.</title>
        <authorList>
            <person name="Wiegand S."/>
            <person name="Jogler M."/>
            <person name="Boedeker C."/>
            <person name="Pinto D."/>
            <person name="Vollmers J."/>
            <person name="Rivas-Marin E."/>
            <person name="Kohn T."/>
            <person name="Peeters S.H."/>
            <person name="Heuer A."/>
            <person name="Rast P."/>
            <person name="Oberbeckmann S."/>
            <person name="Bunk B."/>
            <person name="Jeske O."/>
            <person name="Meyerdierks A."/>
            <person name="Storesund J.E."/>
            <person name="Kallscheuer N."/>
            <person name="Luecker S."/>
            <person name="Lage O.M."/>
            <person name="Pohl T."/>
            <person name="Merkel B.J."/>
            <person name="Hornburger P."/>
            <person name="Mueller R.-W."/>
            <person name="Bruemmer F."/>
            <person name="Labrenz M."/>
            <person name="Spormann A.M."/>
            <person name="Op den Camp H."/>
            <person name="Overmann J."/>
            <person name="Amann R."/>
            <person name="Jetten M.S.M."/>
            <person name="Mascher T."/>
            <person name="Medema M.H."/>
            <person name="Devos D.P."/>
            <person name="Kaster A.-K."/>
            <person name="Ovreas L."/>
            <person name="Rohde M."/>
            <person name="Galperin M.Y."/>
            <person name="Jogler C."/>
        </authorList>
    </citation>
    <scope>NUCLEOTIDE SEQUENCE [LARGE SCALE GENOMIC DNA]</scope>
    <source>
        <strain evidence="2 3">Pla85_3_4</strain>
    </source>
</reference>
<keyword evidence="3" id="KW-1185">Reference proteome</keyword>
<proteinExistence type="predicted"/>
<organism evidence="2 3">
    <name type="scientific">Lignipirellula cremea</name>
    <dbReference type="NCBI Taxonomy" id="2528010"/>
    <lineage>
        <taxon>Bacteria</taxon>
        <taxon>Pseudomonadati</taxon>
        <taxon>Planctomycetota</taxon>
        <taxon>Planctomycetia</taxon>
        <taxon>Pirellulales</taxon>
        <taxon>Pirellulaceae</taxon>
        <taxon>Lignipirellula</taxon>
    </lineage>
</organism>
<protein>
    <recommendedName>
        <fullName evidence="4">DUF2007 domain-containing protein</fullName>
    </recommendedName>
</protein>
<evidence type="ECO:0008006" key="4">
    <source>
        <dbReference type="Google" id="ProtNLM"/>
    </source>
</evidence>
<dbReference type="AlphaFoldDB" id="A0A518E0I4"/>
<dbReference type="OrthoDB" id="288709at2"/>
<dbReference type="Proteomes" id="UP000317648">
    <property type="component" value="Chromosome"/>
</dbReference>
<dbReference type="EMBL" id="CP036433">
    <property type="protein sequence ID" value="QDU97602.1"/>
    <property type="molecule type" value="Genomic_DNA"/>
</dbReference>
<accession>A0A518E0I4</accession>
<gene>
    <name evidence="2" type="ORF">Pla8534_54520</name>
</gene>
<evidence type="ECO:0000313" key="2">
    <source>
        <dbReference type="EMBL" id="QDU97602.1"/>
    </source>
</evidence>
<feature type="region of interest" description="Disordered" evidence="1">
    <location>
        <begin position="89"/>
        <end position="113"/>
    </location>
</feature>
<evidence type="ECO:0000313" key="3">
    <source>
        <dbReference type="Proteomes" id="UP000317648"/>
    </source>
</evidence>
<dbReference type="KEGG" id="lcre:Pla8534_54520"/>
<evidence type="ECO:0000256" key="1">
    <source>
        <dbReference type="SAM" id="MobiDB-lite"/>
    </source>
</evidence>
<dbReference type="RefSeq" id="WP_145056366.1">
    <property type="nucleotide sequence ID" value="NZ_CP036433.1"/>
</dbReference>